<dbReference type="Proteomes" id="UP001416393">
    <property type="component" value="Unassembled WGS sequence"/>
</dbReference>
<evidence type="ECO:0000256" key="8">
    <source>
        <dbReference type="ARBA" id="ARBA00049229"/>
    </source>
</evidence>
<dbReference type="RefSeq" id="WP_346239960.1">
    <property type="nucleotide sequence ID" value="NZ_JAZHYP010000001.1"/>
</dbReference>
<comment type="catalytic activity">
    <reaction evidence="8">
        <text>L-leucine + 2-oxoglutarate = 4-methyl-2-oxopentanoate + L-glutamate</text>
        <dbReference type="Rhea" id="RHEA:18321"/>
        <dbReference type="ChEBI" id="CHEBI:16810"/>
        <dbReference type="ChEBI" id="CHEBI:17865"/>
        <dbReference type="ChEBI" id="CHEBI:29985"/>
        <dbReference type="ChEBI" id="CHEBI:57427"/>
        <dbReference type="EC" id="2.6.1.42"/>
    </reaction>
</comment>
<comment type="catalytic activity">
    <reaction evidence="7">
        <text>L-isoleucine + 2-oxoglutarate = (S)-3-methyl-2-oxopentanoate + L-glutamate</text>
        <dbReference type="Rhea" id="RHEA:24801"/>
        <dbReference type="ChEBI" id="CHEBI:16810"/>
        <dbReference type="ChEBI" id="CHEBI:29985"/>
        <dbReference type="ChEBI" id="CHEBI:35146"/>
        <dbReference type="ChEBI" id="CHEBI:58045"/>
        <dbReference type="EC" id="2.6.1.42"/>
    </reaction>
</comment>
<evidence type="ECO:0000256" key="2">
    <source>
        <dbReference type="ARBA" id="ARBA00004931"/>
    </source>
</evidence>
<dbReference type="InterPro" id="IPR043131">
    <property type="entry name" value="BCAT-like_N"/>
</dbReference>
<dbReference type="PANTHER" id="PTHR42743">
    <property type="entry name" value="AMINO-ACID AMINOTRANSFERASE"/>
    <property type="match status" value="1"/>
</dbReference>
<proteinExistence type="inferred from homology"/>
<comment type="catalytic activity">
    <reaction evidence="6">
        <text>L-valine + 2-oxoglutarate = 3-methyl-2-oxobutanoate + L-glutamate</text>
        <dbReference type="Rhea" id="RHEA:24813"/>
        <dbReference type="ChEBI" id="CHEBI:11851"/>
        <dbReference type="ChEBI" id="CHEBI:16810"/>
        <dbReference type="ChEBI" id="CHEBI:29985"/>
        <dbReference type="ChEBI" id="CHEBI:57762"/>
        <dbReference type="EC" id="2.6.1.42"/>
    </reaction>
</comment>
<keyword evidence="10" id="KW-1185">Reference proteome</keyword>
<dbReference type="InterPro" id="IPR050571">
    <property type="entry name" value="Class-IV_PLP-Dep_Aminotrnsfr"/>
</dbReference>
<keyword evidence="9" id="KW-0032">Aminotransferase</keyword>
<evidence type="ECO:0000256" key="3">
    <source>
        <dbReference type="ARBA" id="ARBA00005072"/>
    </source>
</evidence>
<dbReference type="Pfam" id="PF01063">
    <property type="entry name" value="Aminotran_4"/>
    <property type="match status" value="1"/>
</dbReference>
<comment type="pathway">
    <text evidence="2">Amino-acid biosynthesis; L-valine biosynthesis; L-valine from pyruvate: step 4/4.</text>
</comment>
<accession>A0ABV0A863</accession>
<protein>
    <recommendedName>
        <fullName evidence="5">branched-chain-amino-acid transaminase</fullName>
        <ecNumber evidence="5">2.6.1.42</ecNumber>
    </recommendedName>
</protein>
<dbReference type="GO" id="GO:0008483">
    <property type="term" value="F:transaminase activity"/>
    <property type="evidence" value="ECO:0007669"/>
    <property type="project" value="UniProtKB-KW"/>
</dbReference>
<evidence type="ECO:0000256" key="7">
    <source>
        <dbReference type="ARBA" id="ARBA00048798"/>
    </source>
</evidence>
<dbReference type="EC" id="2.6.1.42" evidence="5"/>
<dbReference type="Gene3D" id="3.20.10.10">
    <property type="entry name" value="D-amino Acid Aminotransferase, subunit A, domain 2"/>
    <property type="match status" value="1"/>
</dbReference>
<dbReference type="InterPro" id="IPR001544">
    <property type="entry name" value="Aminotrans_IV"/>
</dbReference>
<dbReference type="EMBL" id="JAZHYP010000001">
    <property type="protein sequence ID" value="MEN3322415.1"/>
    <property type="molecule type" value="Genomic_DNA"/>
</dbReference>
<dbReference type="InterPro" id="IPR036038">
    <property type="entry name" value="Aminotransferase-like"/>
</dbReference>
<sequence length="280" mass="32091">MTNFNGTITAEEQLLSIQNRGYAYGDALFETIKTSHGKLLFWEDHYFRLMASMRIMRMEIPMNFTMEFLEDQIINTIKEANLETASARVKLLVHRNEGGLYLPNTNDISFIISVKQIEDDFYVFQNGFYEVDLFKDYYVSPSLLSTLKTNNKALNVVGSIYAEENKLNNCFVLNTNKHVIEALNGNIFVVKGNVIKTPPVSDGCLKGVMRKQIIEVLKTVSEYELVEESVSPFELQKADEIFITNVIVGIQPITKYRKKLFNTEVSKTILEKLNVKLRLS</sequence>
<comment type="pathway">
    <text evidence="3">Amino-acid biosynthesis; L-leucine biosynthesis; L-leucine from 3-methyl-2-oxobutanoate: step 4/4.</text>
</comment>
<evidence type="ECO:0000256" key="6">
    <source>
        <dbReference type="ARBA" id="ARBA00048212"/>
    </source>
</evidence>
<comment type="pathway">
    <text evidence="1">Amino-acid biosynthesis; L-isoleucine biosynthesis; L-isoleucine from 2-oxobutanoate: step 4/4.</text>
</comment>
<dbReference type="PANTHER" id="PTHR42743:SF11">
    <property type="entry name" value="AMINODEOXYCHORISMATE LYASE"/>
    <property type="match status" value="1"/>
</dbReference>
<reference evidence="9 10" key="1">
    <citation type="submission" date="2024-01" db="EMBL/GenBank/DDBJ databases">
        <title>Mariniflexile litorale sp. nov., isolated from the shallow sediments of the Sea of Japan.</title>
        <authorList>
            <person name="Romanenko L."/>
            <person name="Bystritskaya E."/>
            <person name="Isaeva M."/>
        </authorList>
    </citation>
    <scope>NUCLEOTIDE SEQUENCE [LARGE SCALE GENOMIC DNA]</scope>
    <source>
        <strain evidence="9 10">KCTC 32427</strain>
    </source>
</reference>
<keyword evidence="9" id="KW-0808">Transferase</keyword>
<name>A0ABV0A863_9FLAO</name>
<comment type="similarity">
    <text evidence="4">Belongs to the class-IV pyridoxal-phosphate-dependent aminotransferase family.</text>
</comment>
<dbReference type="Gene3D" id="3.30.470.10">
    <property type="match status" value="1"/>
</dbReference>
<evidence type="ECO:0000256" key="5">
    <source>
        <dbReference type="ARBA" id="ARBA00013053"/>
    </source>
</evidence>
<dbReference type="CDD" id="cd00449">
    <property type="entry name" value="PLPDE_IV"/>
    <property type="match status" value="1"/>
</dbReference>
<dbReference type="InterPro" id="IPR043132">
    <property type="entry name" value="BCAT-like_C"/>
</dbReference>
<evidence type="ECO:0000313" key="10">
    <source>
        <dbReference type="Proteomes" id="UP001416393"/>
    </source>
</evidence>
<gene>
    <name evidence="9" type="ORF">VP395_01625</name>
</gene>
<evidence type="ECO:0000256" key="4">
    <source>
        <dbReference type="ARBA" id="ARBA00009320"/>
    </source>
</evidence>
<comment type="caution">
    <text evidence="9">The sequence shown here is derived from an EMBL/GenBank/DDBJ whole genome shotgun (WGS) entry which is preliminary data.</text>
</comment>
<dbReference type="SUPFAM" id="SSF56752">
    <property type="entry name" value="D-aminoacid aminotransferase-like PLP-dependent enzymes"/>
    <property type="match status" value="1"/>
</dbReference>
<evidence type="ECO:0000313" key="9">
    <source>
        <dbReference type="EMBL" id="MEN3322415.1"/>
    </source>
</evidence>
<organism evidence="9 10">
    <name type="scientific">Mariniflexile soesokkakense</name>
    <dbReference type="NCBI Taxonomy" id="1343160"/>
    <lineage>
        <taxon>Bacteria</taxon>
        <taxon>Pseudomonadati</taxon>
        <taxon>Bacteroidota</taxon>
        <taxon>Flavobacteriia</taxon>
        <taxon>Flavobacteriales</taxon>
        <taxon>Flavobacteriaceae</taxon>
        <taxon>Mariniflexile</taxon>
    </lineage>
</organism>
<evidence type="ECO:0000256" key="1">
    <source>
        <dbReference type="ARBA" id="ARBA00004824"/>
    </source>
</evidence>